<evidence type="ECO:0000313" key="8">
    <source>
        <dbReference type="Ensembl" id="ENSECRP00000020172.1"/>
    </source>
</evidence>
<dbReference type="PANTHER" id="PTHR24355">
    <property type="entry name" value="G PROTEIN-COUPLED RECEPTOR KINASE/RIBOSOMAL PROTEIN S6 KINASE"/>
    <property type="match status" value="1"/>
</dbReference>
<dbReference type="GO" id="GO:0004703">
    <property type="term" value="F:G protein-coupled receptor kinase activity"/>
    <property type="evidence" value="ECO:0007669"/>
    <property type="project" value="TreeGrafter"/>
</dbReference>
<dbReference type="PROSITE" id="PS00107">
    <property type="entry name" value="PROTEIN_KINASE_ATP"/>
    <property type="match status" value="1"/>
</dbReference>
<dbReference type="GO" id="GO:0009966">
    <property type="term" value="P:regulation of signal transduction"/>
    <property type="evidence" value="ECO:0007669"/>
    <property type="project" value="TreeGrafter"/>
</dbReference>
<organism evidence="8 9">
    <name type="scientific">Erpetoichthys calabaricus</name>
    <name type="common">Rope fish</name>
    <name type="synonym">Calamoichthys calabaricus</name>
    <dbReference type="NCBI Taxonomy" id="27687"/>
    <lineage>
        <taxon>Eukaryota</taxon>
        <taxon>Metazoa</taxon>
        <taxon>Chordata</taxon>
        <taxon>Craniata</taxon>
        <taxon>Vertebrata</taxon>
        <taxon>Euteleostomi</taxon>
        <taxon>Actinopterygii</taxon>
        <taxon>Polypteriformes</taxon>
        <taxon>Polypteridae</taxon>
        <taxon>Erpetoichthys</taxon>
    </lineage>
</organism>
<dbReference type="GeneTree" id="ENSGT00940000158185"/>
<dbReference type="InterPro" id="IPR011009">
    <property type="entry name" value="Kinase-like_dom_sf"/>
</dbReference>
<dbReference type="GO" id="GO:0005524">
    <property type="term" value="F:ATP binding"/>
    <property type="evidence" value="ECO:0007669"/>
    <property type="project" value="UniProtKB-UniRule"/>
</dbReference>
<dbReference type="AlphaFoldDB" id="A0A8C4SPR8"/>
<dbReference type="Gene3D" id="1.10.510.10">
    <property type="entry name" value="Transferase(Phosphotransferase) domain 1"/>
    <property type="match status" value="1"/>
</dbReference>
<evidence type="ECO:0000256" key="2">
    <source>
        <dbReference type="ARBA" id="ARBA00022679"/>
    </source>
</evidence>
<dbReference type="GO" id="GO:0007186">
    <property type="term" value="P:G protein-coupled receptor signaling pathway"/>
    <property type="evidence" value="ECO:0007669"/>
    <property type="project" value="TreeGrafter"/>
</dbReference>
<evidence type="ECO:0000256" key="5">
    <source>
        <dbReference type="ARBA" id="ARBA00022840"/>
    </source>
</evidence>
<dbReference type="FunFam" id="1.10.510.10:FF:000169">
    <property type="entry name" value="Serine/threonine-protein kinase 32A"/>
    <property type="match status" value="1"/>
</dbReference>
<dbReference type="Ensembl" id="ENSECRT00000020609.1">
    <property type="protein sequence ID" value="ENSECRP00000020172.1"/>
    <property type="gene ID" value="ENSECRG00000013551.1"/>
</dbReference>
<dbReference type="GO" id="GO:0001664">
    <property type="term" value="F:G protein-coupled receptor binding"/>
    <property type="evidence" value="ECO:0007669"/>
    <property type="project" value="TreeGrafter"/>
</dbReference>
<reference evidence="8" key="2">
    <citation type="submission" date="2025-08" db="UniProtKB">
        <authorList>
            <consortium name="Ensembl"/>
        </authorList>
    </citation>
    <scope>IDENTIFICATION</scope>
</reference>
<evidence type="ECO:0000256" key="6">
    <source>
        <dbReference type="PROSITE-ProRule" id="PRU10141"/>
    </source>
</evidence>
<accession>A0A8C4SPR8</accession>
<feature type="binding site" evidence="6">
    <location>
        <position position="37"/>
    </location>
    <ligand>
        <name>ATP</name>
        <dbReference type="ChEBI" id="CHEBI:30616"/>
    </ligand>
</feature>
<dbReference type="InterPro" id="IPR000719">
    <property type="entry name" value="Prot_kinase_dom"/>
</dbReference>
<evidence type="ECO:0000259" key="7">
    <source>
        <dbReference type="PROSITE" id="PS50011"/>
    </source>
</evidence>
<keyword evidence="5 6" id="KW-0067">ATP-binding</keyword>
<name>A0A8C4SPR8_ERPCA</name>
<sequence length="411" mass="47566">CEVNFDHFQILRAIGKGSFGKVCIVQKKDTKKMYAMKYMNKQKCIERNEVRNVLKELQIMQSLEHPYLVNLWFAFQDVEDMFMVVDLLLGGDLRYHLQQNVHFTETTVKLYISEIALALGYLRSKHIIHRSAFIFLLLVHLRSCHVHITDFNIAATIKEDTQMTSVAGTKPYMAPEMFQPCLEGHPGYSYAVDWWSLGITAYELLKGQRPYHIRSGMAVNDIIQLFHTVNVNYPSTWSAGMESLLRKLLMLEPQHRLSHLSDLQEFNYLSDINWDAVMLKKVAPGFMPNKGRLNCDPTFELEEMILESKPLHKKKKRLAKKLRENRRDSSPQVTGCPLPCYFQISSWGLQIIVGNSRFYTNATIFILWCLSVDLNFLTGVSMWALHVCPMFVFSFLPTLDHSLLLDDSKLD</sequence>
<dbReference type="CDD" id="cd05578">
    <property type="entry name" value="STKc_Yank1"/>
    <property type="match status" value="1"/>
</dbReference>
<reference evidence="8" key="1">
    <citation type="submission" date="2021-06" db="EMBL/GenBank/DDBJ databases">
        <authorList>
            <consortium name="Wellcome Sanger Institute Data Sharing"/>
        </authorList>
    </citation>
    <scope>NUCLEOTIDE SEQUENCE [LARGE SCALE GENOMIC DNA]</scope>
</reference>
<evidence type="ECO:0000256" key="1">
    <source>
        <dbReference type="ARBA" id="ARBA00022527"/>
    </source>
</evidence>
<gene>
    <name evidence="8" type="primary">STK32A</name>
</gene>
<evidence type="ECO:0000313" key="9">
    <source>
        <dbReference type="Proteomes" id="UP000694620"/>
    </source>
</evidence>
<feature type="domain" description="Protein kinase" evidence="7">
    <location>
        <begin position="8"/>
        <end position="269"/>
    </location>
</feature>
<keyword evidence="9" id="KW-1185">Reference proteome</keyword>
<dbReference type="PANTHER" id="PTHR24355:SF30">
    <property type="entry name" value="SERINE_THREONINE-PROTEIN KINASE 32B ISOFORM X1"/>
    <property type="match status" value="1"/>
</dbReference>
<evidence type="ECO:0000256" key="3">
    <source>
        <dbReference type="ARBA" id="ARBA00022741"/>
    </source>
</evidence>
<proteinExistence type="predicted"/>
<keyword evidence="3 6" id="KW-0547">Nucleotide-binding</keyword>
<keyword evidence="4" id="KW-0418">Kinase</keyword>
<dbReference type="Gene3D" id="3.30.200.20">
    <property type="entry name" value="Phosphorylase Kinase, domain 1"/>
    <property type="match status" value="1"/>
</dbReference>
<dbReference type="FunFam" id="3.30.200.20:FF:000347">
    <property type="entry name" value="serine/threonine-protein kinase 32A isoform X2"/>
    <property type="match status" value="1"/>
</dbReference>
<dbReference type="PROSITE" id="PS50011">
    <property type="entry name" value="PROTEIN_KINASE_DOM"/>
    <property type="match status" value="1"/>
</dbReference>
<protein>
    <submittedName>
        <fullName evidence="8">Serine/threonine kinase 32A</fullName>
    </submittedName>
</protein>
<evidence type="ECO:0000256" key="4">
    <source>
        <dbReference type="ARBA" id="ARBA00022777"/>
    </source>
</evidence>
<keyword evidence="1" id="KW-0723">Serine/threonine-protein kinase</keyword>
<dbReference type="InterPro" id="IPR017441">
    <property type="entry name" value="Protein_kinase_ATP_BS"/>
</dbReference>
<dbReference type="Pfam" id="PF00069">
    <property type="entry name" value="Pkinase"/>
    <property type="match status" value="1"/>
</dbReference>
<reference evidence="8" key="3">
    <citation type="submission" date="2025-09" db="UniProtKB">
        <authorList>
            <consortium name="Ensembl"/>
        </authorList>
    </citation>
    <scope>IDENTIFICATION</scope>
</reference>
<dbReference type="Proteomes" id="UP000694620">
    <property type="component" value="Chromosome 11"/>
</dbReference>
<keyword evidence="2" id="KW-0808">Transferase</keyword>
<dbReference type="SUPFAM" id="SSF56112">
    <property type="entry name" value="Protein kinase-like (PK-like)"/>
    <property type="match status" value="1"/>
</dbReference>